<dbReference type="RefSeq" id="WP_205122050.1">
    <property type="nucleotide sequence ID" value="NZ_JAFBCM010000001.1"/>
</dbReference>
<organism evidence="1 2">
    <name type="scientific">Tenggerimyces flavus</name>
    <dbReference type="NCBI Taxonomy" id="1708749"/>
    <lineage>
        <taxon>Bacteria</taxon>
        <taxon>Bacillati</taxon>
        <taxon>Actinomycetota</taxon>
        <taxon>Actinomycetes</taxon>
        <taxon>Propionibacteriales</taxon>
        <taxon>Nocardioidaceae</taxon>
        <taxon>Tenggerimyces</taxon>
    </lineage>
</organism>
<protein>
    <submittedName>
        <fullName evidence="1">DUF4304 domain-containing protein</fullName>
    </submittedName>
</protein>
<dbReference type="Proteomes" id="UP001595699">
    <property type="component" value="Unassembled WGS sequence"/>
</dbReference>
<reference evidence="2" key="1">
    <citation type="journal article" date="2019" name="Int. J. Syst. Evol. Microbiol.">
        <title>The Global Catalogue of Microorganisms (GCM) 10K type strain sequencing project: providing services to taxonomists for standard genome sequencing and annotation.</title>
        <authorList>
            <consortium name="The Broad Institute Genomics Platform"/>
            <consortium name="The Broad Institute Genome Sequencing Center for Infectious Disease"/>
            <person name="Wu L."/>
            <person name="Ma J."/>
        </authorList>
    </citation>
    <scope>NUCLEOTIDE SEQUENCE [LARGE SCALE GENOMIC DNA]</scope>
    <source>
        <strain evidence="2">CGMCC 4.7241</strain>
    </source>
</reference>
<dbReference type="Pfam" id="PF14137">
    <property type="entry name" value="DUF4304"/>
    <property type="match status" value="1"/>
</dbReference>
<gene>
    <name evidence="1" type="ORF">ACFOUW_01860</name>
</gene>
<evidence type="ECO:0000313" key="1">
    <source>
        <dbReference type="EMBL" id="MFC3759572.1"/>
    </source>
</evidence>
<evidence type="ECO:0000313" key="2">
    <source>
        <dbReference type="Proteomes" id="UP001595699"/>
    </source>
</evidence>
<comment type="caution">
    <text evidence="1">The sequence shown here is derived from an EMBL/GenBank/DDBJ whole genome shotgun (WGS) entry which is preliminary data.</text>
</comment>
<sequence length="155" mass="17143">MTHARPDVIKNAFDRQLTAHGLTRRSNSWYQSTAETICVLELQVSHLSSKYYLNLGVLLRDLDGEPFPKERLCHVRARWNDLVDEDQSARIDHLLDLESSIEEAGRVDVVEVLIRDSLIPLVSACSSLDSLRSGPGRVVVDNALVAAAAIPVLTG</sequence>
<dbReference type="InterPro" id="IPR025412">
    <property type="entry name" value="DUF4304"/>
</dbReference>
<name>A0ABV7Y398_9ACTN</name>
<accession>A0ABV7Y398</accession>
<keyword evidence="2" id="KW-1185">Reference proteome</keyword>
<proteinExistence type="predicted"/>
<dbReference type="EMBL" id="JBHRZH010000001">
    <property type="protein sequence ID" value="MFC3759572.1"/>
    <property type="molecule type" value="Genomic_DNA"/>
</dbReference>